<evidence type="ECO:0000313" key="3">
    <source>
        <dbReference type="Proteomes" id="UP000218231"/>
    </source>
</evidence>
<evidence type="ECO:0000313" key="2">
    <source>
        <dbReference type="EMBL" id="PAV73786.1"/>
    </source>
</evidence>
<feature type="compositionally biased region" description="Basic and acidic residues" evidence="1">
    <location>
        <begin position="1"/>
        <end position="12"/>
    </location>
</feature>
<name>A0A2A2KIC2_9BILA</name>
<comment type="caution">
    <text evidence="2">The sequence shown here is derived from an EMBL/GenBank/DDBJ whole genome shotgun (WGS) entry which is preliminary data.</text>
</comment>
<feature type="region of interest" description="Disordered" evidence="1">
    <location>
        <begin position="1"/>
        <end position="27"/>
    </location>
</feature>
<accession>A0A2A2KIC2</accession>
<organism evidence="2 3">
    <name type="scientific">Diploscapter pachys</name>
    <dbReference type="NCBI Taxonomy" id="2018661"/>
    <lineage>
        <taxon>Eukaryota</taxon>
        <taxon>Metazoa</taxon>
        <taxon>Ecdysozoa</taxon>
        <taxon>Nematoda</taxon>
        <taxon>Chromadorea</taxon>
        <taxon>Rhabditida</taxon>
        <taxon>Rhabditina</taxon>
        <taxon>Rhabditomorpha</taxon>
        <taxon>Rhabditoidea</taxon>
        <taxon>Rhabditidae</taxon>
        <taxon>Diploscapter</taxon>
    </lineage>
</organism>
<reference evidence="2 3" key="1">
    <citation type="journal article" date="2017" name="Curr. Biol.">
        <title>Genome architecture and evolution of a unichromosomal asexual nematode.</title>
        <authorList>
            <person name="Fradin H."/>
            <person name="Zegar C."/>
            <person name="Gutwein M."/>
            <person name="Lucas J."/>
            <person name="Kovtun M."/>
            <person name="Corcoran D."/>
            <person name="Baugh L.R."/>
            <person name="Kiontke K."/>
            <person name="Gunsalus K."/>
            <person name="Fitch D.H."/>
            <person name="Piano F."/>
        </authorList>
    </citation>
    <scope>NUCLEOTIDE SEQUENCE [LARGE SCALE GENOMIC DNA]</scope>
    <source>
        <strain evidence="2">PF1309</strain>
    </source>
</reference>
<evidence type="ECO:0000256" key="1">
    <source>
        <dbReference type="SAM" id="MobiDB-lite"/>
    </source>
</evidence>
<keyword evidence="3" id="KW-1185">Reference proteome</keyword>
<protein>
    <submittedName>
        <fullName evidence="2">Uncharacterized protein</fullName>
    </submittedName>
</protein>
<dbReference type="EMBL" id="LIAE01008521">
    <property type="protein sequence ID" value="PAV73786.1"/>
    <property type="molecule type" value="Genomic_DNA"/>
</dbReference>
<dbReference type="Proteomes" id="UP000218231">
    <property type="component" value="Unassembled WGS sequence"/>
</dbReference>
<dbReference type="AlphaFoldDB" id="A0A2A2KIC2"/>
<proteinExistence type="predicted"/>
<gene>
    <name evidence="2" type="ORF">WR25_20331</name>
</gene>
<sequence length="235" mass="25865">MVGQRRGDDPGNDRPGLAETGREDEREQLRLVADFGKRDDRDAKTLCFGTDLTVAQGTFDERLVTKETVGYQTDFTAFSQMFPGFFQQVFRGVIVGVYTGMERRIAQDYVQVGGGRIDPVTADHLAFQTIGGQSQATGRDRKGVDIEQGDLALRIATLDRGPEHPGTTAEVQDMTARQAVEVFQEQGRAFVQAPVAEHAGQADHLQRAIFEGQFKAFGQAFQRLGLGRVVHGHLP</sequence>